<feature type="region of interest" description="Disordered" evidence="3">
    <location>
        <begin position="34"/>
        <end position="62"/>
    </location>
</feature>
<evidence type="ECO:0000256" key="1">
    <source>
        <dbReference type="ARBA" id="ARBA00023015"/>
    </source>
</evidence>
<dbReference type="AlphaFoldDB" id="A0A6D2KNV6"/>
<keyword evidence="2" id="KW-0804">Transcription</keyword>
<dbReference type="PROSITE" id="PS51525">
    <property type="entry name" value="NET"/>
    <property type="match status" value="1"/>
</dbReference>
<sequence length="180" mass="20087">MGGDNVIRVHNVRDNVDAARLCDAMMRREGQTIGRNKKLKTITSAPEKPEEEEEEKEEEVPVNIRDLTSDEKRRLSEELLDFPHDKIETVVQIIKKRNPEPSLQDGEIELDLDSVDMETLWDIYGYVTEYKESLSKIMGFHSIRDAGSAHNIIQEQTTLASGSSGSSSSSVDSSGFSSSG</sequence>
<dbReference type="Proteomes" id="UP000467841">
    <property type="component" value="Unassembled WGS sequence"/>
</dbReference>
<dbReference type="InterPro" id="IPR027353">
    <property type="entry name" value="NET_dom"/>
</dbReference>
<feature type="compositionally biased region" description="Low complexity" evidence="3">
    <location>
        <begin position="161"/>
        <end position="180"/>
    </location>
</feature>
<dbReference type="Pfam" id="PF17035">
    <property type="entry name" value="BET"/>
    <property type="match status" value="1"/>
</dbReference>
<dbReference type="InterPro" id="IPR038336">
    <property type="entry name" value="NET_sf"/>
</dbReference>
<comment type="caution">
    <text evidence="5">The sequence shown here is derived from an EMBL/GenBank/DDBJ whole genome shotgun (WGS) entry which is preliminary data.</text>
</comment>
<dbReference type="EMBL" id="CACVBM020001540">
    <property type="protein sequence ID" value="CAA7053628.1"/>
    <property type="molecule type" value="Genomic_DNA"/>
</dbReference>
<evidence type="ECO:0000313" key="5">
    <source>
        <dbReference type="EMBL" id="CAA7053628.1"/>
    </source>
</evidence>
<name>A0A6D2KNV6_9BRAS</name>
<proteinExistence type="predicted"/>
<protein>
    <recommendedName>
        <fullName evidence="4">NET domain-containing protein</fullName>
    </recommendedName>
</protein>
<dbReference type="OrthoDB" id="21449at2759"/>
<dbReference type="Gene3D" id="1.20.1270.220">
    <property type="match status" value="1"/>
</dbReference>
<dbReference type="PANTHER" id="PTHR45926">
    <property type="entry name" value="OSJNBA0053K19.4 PROTEIN"/>
    <property type="match status" value="1"/>
</dbReference>
<feature type="region of interest" description="Disordered" evidence="3">
    <location>
        <begin position="157"/>
        <end position="180"/>
    </location>
</feature>
<reference evidence="5" key="1">
    <citation type="submission" date="2020-01" db="EMBL/GenBank/DDBJ databases">
        <authorList>
            <person name="Mishra B."/>
        </authorList>
    </citation>
    <scope>NUCLEOTIDE SEQUENCE [LARGE SCALE GENOMIC DNA]</scope>
</reference>
<evidence type="ECO:0000259" key="4">
    <source>
        <dbReference type="PROSITE" id="PS51525"/>
    </source>
</evidence>
<keyword evidence="6" id="KW-1185">Reference proteome</keyword>
<gene>
    <name evidence="5" type="ORF">MERR_LOCUS40864</name>
</gene>
<accession>A0A6D2KNV6</accession>
<feature type="compositionally biased region" description="Acidic residues" evidence="3">
    <location>
        <begin position="49"/>
        <end position="60"/>
    </location>
</feature>
<evidence type="ECO:0000256" key="3">
    <source>
        <dbReference type="SAM" id="MobiDB-lite"/>
    </source>
</evidence>
<evidence type="ECO:0000256" key="2">
    <source>
        <dbReference type="ARBA" id="ARBA00023163"/>
    </source>
</evidence>
<organism evidence="5 6">
    <name type="scientific">Microthlaspi erraticum</name>
    <dbReference type="NCBI Taxonomy" id="1685480"/>
    <lineage>
        <taxon>Eukaryota</taxon>
        <taxon>Viridiplantae</taxon>
        <taxon>Streptophyta</taxon>
        <taxon>Embryophyta</taxon>
        <taxon>Tracheophyta</taxon>
        <taxon>Spermatophyta</taxon>
        <taxon>Magnoliopsida</taxon>
        <taxon>eudicotyledons</taxon>
        <taxon>Gunneridae</taxon>
        <taxon>Pentapetalae</taxon>
        <taxon>rosids</taxon>
        <taxon>malvids</taxon>
        <taxon>Brassicales</taxon>
        <taxon>Brassicaceae</taxon>
        <taxon>Coluteocarpeae</taxon>
        <taxon>Microthlaspi</taxon>
    </lineage>
</organism>
<feature type="domain" description="NET" evidence="4">
    <location>
        <begin position="57"/>
        <end position="138"/>
    </location>
</feature>
<keyword evidence="1" id="KW-0805">Transcription regulation</keyword>
<evidence type="ECO:0000313" key="6">
    <source>
        <dbReference type="Proteomes" id="UP000467841"/>
    </source>
</evidence>